<feature type="compositionally biased region" description="Low complexity" evidence="1">
    <location>
        <begin position="518"/>
        <end position="532"/>
    </location>
</feature>
<name>A0AAE0CZR6_COLKA</name>
<dbReference type="AlphaFoldDB" id="A0AAE0CZR6"/>
<evidence type="ECO:0000256" key="1">
    <source>
        <dbReference type="SAM" id="MobiDB-lite"/>
    </source>
</evidence>
<feature type="compositionally biased region" description="Polar residues" evidence="1">
    <location>
        <begin position="501"/>
        <end position="517"/>
    </location>
</feature>
<comment type="caution">
    <text evidence="2">The sequence shown here is derived from an EMBL/GenBank/DDBJ whole genome shotgun (WGS) entry which is preliminary data.</text>
</comment>
<feature type="compositionally biased region" description="Pro residues" evidence="1">
    <location>
        <begin position="21"/>
        <end position="32"/>
    </location>
</feature>
<gene>
    <name evidence="2" type="ORF">CKAH01_09917</name>
</gene>
<dbReference type="EMBL" id="VYYT01000732">
    <property type="protein sequence ID" value="KAK2730008.1"/>
    <property type="molecule type" value="Genomic_DNA"/>
</dbReference>
<evidence type="ECO:0000313" key="2">
    <source>
        <dbReference type="EMBL" id="KAK2730008.1"/>
    </source>
</evidence>
<feature type="region of interest" description="Disordered" evidence="1">
    <location>
        <begin position="501"/>
        <end position="536"/>
    </location>
</feature>
<organism evidence="2 3">
    <name type="scientific">Colletotrichum kahawae</name>
    <name type="common">Coffee berry disease fungus</name>
    <dbReference type="NCBI Taxonomy" id="34407"/>
    <lineage>
        <taxon>Eukaryota</taxon>
        <taxon>Fungi</taxon>
        <taxon>Dikarya</taxon>
        <taxon>Ascomycota</taxon>
        <taxon>Pezizomycotina</taxon>
        <taxon>Sordariomycetes</taxon>
        <taxon>Hypocreomycetidae</taxon>
        <taxon>Glomerellales</taxon>
        <taxon>Glomerellaceae</taxon>
        <taxon>Colletotrichum</taxon>
        <taxon>Colletotrichum gloeosporioides species complex</taxon>
    </lineage>
</organism>
<feature type="compositionally biased region" description="Pro residues" evidence="1">
    <location>
        <begin position="65"/>
        <end position="95"/>
    </location>
</feature>
<keyword evidence="3" id="KW-1185">Reference proteome</keyword>
<evidence type="ECO:0000313" key="3">
    <source>
        <dbReference type="Proteomes" id="UP001281614"/>
    </source>
</evidence>
<feature type="compositionally biased region" description="Basic residues" evidence="1">
    <location>
        <begin position="338"/>
        <end position="347"/>
    </location>
</feature>
<reference evidence="2" key="1">
    <citation type="submission" date="2023-02" db="EMBL/GenBank/DDBJ databases">
        <title>Colletotrichum kahawae CIFC_Que2 genome sequencing and assembly.</title>
        <authorList>
            <person name="Baroncelli R."/>
        </authorList>
    </citation>
    <scope>NUCLEOTIDE SEQUENCE</scope>
    <source>
        <strain evidence="2">CIFC_Que2</strain>
    </source>
</reference>
<feature type="compositionally biased region" description="Low complexity" evidence="1">
    <location>
        <begin position="278"/>
        <end position="295"/>
    </location>
</feature>
<feature type="region of interest" description="Disordered" evidence="1">
    <location>
        <begin position="21"/>
        <end position="384"/>
    </location>
</feature>
<dbReference type="Proteomes" id="UP001281614">
    <property type="component" value="Unassembled WGS sequence"/>
</dbReference>
<feature type="compositionally biased region" description="Polar residues" evidence="1">
    <location>
        <begin position="231"/>
        <end position="244"/>
    </location>
</feature>
<protein>
    <submittedName>
        <fullName evidence="2">Uncharacterized protein</fullName>
    </submittedName>
</protein>
<proteinExistence type="predicted"/>
<feature type="compositionally biased region" description="Polar residues" evidence="1">
    <location>
        <begin position="318"/>
        <end position="335"/>
    </location>
</feature>
<sequence length="660" mass="70434">MDGTYYHHQGVMFPPMFPQVFPPPPPPPPAPAARPVVPAKREDDDVQFVSSNPVKKRRLDGYRPIMPPPTIPTITHSPPPVDNQPVPAPNHQPPEPPKHAAVTAVQSQPERRGSTGMVDPSSTSHTMDIDPTRGCSVPIPERSQYLESFWTAPSSGPQCSPPVSPKTLPEHVQPSMLRFDEHHGPAPGPTNRLSDGGGAVVNSAGFPGPAHPTNSPARMGSQPPTVRAEGTPTQPHSEMQMPTETSKDTRTGDSTPAGAVDFIPEPNPASMTDAMNGQQQQHQQVTTGTVTTAVTPNHSYAQADPKPASTAPMLDFQRGQSPAKTPNTTATPQVQSHIHTHAHRHTPHPSPVASLAQVPAHTPTHASAHGTSTQAGSCGDRPASGVKGPCRQCLEARLRQQAASQAANLSAAAAMPSTTNVPGAAQTSMPSSTIQQHWPHMLGINPYTNPMAGAMYGPLLQQSMMAGPNGAFALPQQQYPHGVPAQQPAGHMLPMAPTSTQPVAPTYSSGQRNPYLQTSSSATTGKSAAPKATDPPQLTTKHIIVDIADTCLNVFPFEEVAKRHNQPEQKVRDIFRAVIQVPLLRCNTDKRRAGKLGTARVKEFNQAKKDAQAQVSANQSKQDVAMGQTPYMPSAWEMAQFMGPSDVRLGMFNNQFTGPW</sequence>
<accession>A0AAE0CZR6</accession>